<evidence type="ECO:0000259" key="2">
    <source>
        <dbReference type="Pfam" id="PF05922"/>
    </source>
</evidence>
<dbReference type="InterPro" id="IPR052471">
    <property type="entry name" value="PBI_I9"/>
</dbReference>
<dbReference type="Gene3D" id="3.30.70.80">
    <property type="entry name" value="Peptidase S8 propeptide/proteinase inhibitor I9"/>
    <property type="match status" value="1"/>
</dbReference>
<keyword evidence="4" id="KW-1185">Reference proteome</keyword>
<dbReference type="Proteomes" id="UP000799770">
    <property type="component" value="Unassembled WGS sequence"/>
</dbReference>
<dbReference type="FunFam" id="3.30.70.80:FF:000005">
    <property type="entry name" value="Proteinase inhibitor I2B"/>
    <property type="match status" value="1"/>
</dbReference>
<reference evidence="3" key="1">
    <citation type="journal article" date="2020" name="Stud. Mycol.">
        <title>101 Dothideomycetes genomes: a test case for predicting lifestyles and emergence of pathogens.</title>
        <authorList>
            <person name="Haridas S."/>
            <person name="Albert R."/>
            <person name="Binder M."/>
            <person name="Bloem J."/>
            <person name="Labutti K."/>
            <person name="Salamov A."/>
            <person name="Andreopoulos B."/>
            <person name="Baker S."/>
            <person name="Barry K."/>
            <person name="Bills G."/>
            <person name="Bluhm B."/>
            <person name="Cannon C."/>
            <person name="Castanera R."/>
            <person name="Culley D."/>
            <person name="Daum C."/>
            <person name="Ezra D."/>
            <person name="Gonzalez J."/>
            <person name="Henrissat B."/>
            <person name="Kuo A."/>
            <person name="Liang C."/>
            <person name="Lipzen A."/>
            <person name="Lutzoni F."/>
            <person name="Magnuson J."/>
            <person name="Mondo S."/>
            <person name="Nolan M."/>
            <person name="Ohm R."/>
            <person name="Pangilinan J."/>
            <person name="Park H.-J."/>
            <person name="Ramirez L."/>
            <person name="Alfaro M."/>
            <person name="Sun H."/>
            <person name="Tritt A."/>
            <person name="Yoshinaga Y."/>
            <person name="Zwiers L.-H."/>
            <person name="Turgeon B."/>
            <person name="Goodwin S."/>
            <person name="Spatafora J."/>
            <person name="Crous P."/>
            <person name="Grigoriev I."/>
        </authorList>
    </citation>
    <scope>NUCLEOTIDE SEQUENCE</scope>
    <source>
        <strain evidence="3">CBS 627.86</strain>
    </source>
</reference>
<dbReference type="InterPro" id="IPR037045">
    <property type="entry name" value="S8pro/Inhibitor_I9_sf"/>
</dbReference>
<dbReference type="OrthoDB" id="5518345at2759"/>
<comment type="similarity">
    <text evidence="1">Belongs to the protease inhibitor I9 family.</text>
</comment>
<dbReference type="EMBL" id="ML977311">
    <property type="protein sequence ID" value="KAF2122350.1"/>
    <property type="molecule type" value="Genomic_DNA"/>
</dbReference>
<dbReference type="PANTHER" id="PTHR28288">
    <property type="entry name" value="PROTEASE B INHIBITOR 2"/>
    <property type="match status" value="1"/>
</dbReference>
<dbReference type="AlphaFoldDB" id="A0A6A5ZRP7"/>
<sequence length="70" mass="7600">MPAFNVTLNPNADAKQLDAAKKKVTDEGGKIINEFSLIKGFTAEFPADKVHTLESNEHVTVEADGEVKTQ</sequence>
<dbReference type="InterPro" id="IPR010259">
    <property type="entry name" value="S8pro/Inhibitor_I9"/>
</dbReference>
<gene>
    <name evidence="3" type="ORF">BDV96DRAFT_640395</name>
</gene>
<feature type="domain" description="Inhibitor I9" evidence="2">
    <location>
        <begin position="20"/>
        <end position="69"/>
    </location>
</feature>
<evidence type="ECO:0000313" key="3">
    <source>
        <dbReference type="EMBL" id="KAF2122350.1"/>
    </source>
</evidence>
<evidence type="ECO:0000256" key="1">
    <source>
        <dbReference type="ARBA" id="ARBA00038069"/>
    </source>
</evidence>
<evidence type="ECO:0000313" key="4">
    <source>
        <dbReference type="Proteomes" id="UP000799770"/>
    </source>
</evidence>
<dbReference type="GO" id="GO:0042144">
    <property type="term" value="P:vacuole fusion, non-autophagic"/>
    <property type="evidence" value="ECO:0007669"/>
    <property type="project" value="TreeGrafter"/>
</dbReference>
<accession>A0A6A5ZRP7</accession>
<protein>
    <recommendedName>
        <fullName evidence="2">Inhibitor I9 domain-containing protein</fullName>
    </recommendedName>
</protein>
<name>A0A6A5ZRP7_9PLEO</name>
<organism evidence="3 4">
    <name type="scientific">Lophiotrema nucula</name>
    <dbReference type="NCBI Taxonomy" id="690887"/>
    <lineage>
        <taxon>Eukaryota</taxon>
        <taxon>Fungi</taxon>
        <taxon>Dikarya</taxon>
        <taxon>Ascomycota</taxon>
        <taxon>Pezizomycotina</taxon>
        <taxon>Dothideomycetes</taxon>
        <taxon>Pleosporomycetidae</taxon>
        <taxon>Pleosporales</taxon>
        <taxon>Lophiotremataceae</taxon>
        <taxon>Lophiotrema</taxon>
    </lineage>
</organism>
<dbReference type="PANTHER" id="PTHR28288:SF2">
    <property type="entry name" value="PROTEASE B INHIBITOR 2"/>
    <property type="match status" value="1"/>
</dbReference>
<dbReference type="SUPFAM" id="SSF54897">
    <property type="entry name" value="Protease propeptides/inhibitors"/>
    <property type="match status" value="1"/>
</dbReference>
<proteinExistence type="inferred from homology"/>
<dbReference type="GO" id="GO:0004866">
    <property type="term" value="F:endopeptidase inhibitor activity"/>
    <property type="evidence" value="ECO:0007669"/>
    <property type="project" value="UniProtKB-ARBA"/>
</dbReference>
<dbReference type="Pfam" id="PF05922">
    <property type="entry name" value="Inhibitor_I9"/>
    <property type="match status" value="1"/>
</dbReference>